<proteinExistence type="predicted"/>
<dbReference type="STRING" id="224013.ACX27_14725"/>
<dbReference type="KEGG" id="npz:ACX27_14725"/>
<dbReference type="EMBL" id="CP012036">
    <property type="protein sequence ID" value="ALF53817.1"/>
    <property type="molecule type" value="Genomic_DNA"/>
</dbReference>
<name>A0A0M3V5K3_9NOSO</name>
<dbReference type="Proteomes" id="UP000062645">
    <property type="component" value="Chromosome"/>
</dbReference>
<evidence type="ECO:0000313" key="2">
    <source>
        <dbReference type="Proteomes" id="UP000062645"/>
    </source>
</evidence>
<organism evidence="1 2">
    <name type="scientific">Nostoc piscinale CENA21</name>
    <dbReference type="NCBI Taxonomy" id="224013"/>
    <lineage>
        <taxon>Bacteria</taxon>
        <taxon>Bacillati</taxon>
        <taxon>Cyanobacteriota</taxon>
        <taxon>Cyanophyceae</taxon>
        <taxon>Nostocales</taxon>
        <taxon>Nostocaceae</taxon>
        <taxon>Nostoc</taxon>
    </lineage>
</organism>
<keyword evidence="2" id="KW-1185">Reference proteome</keyword>
<reference evidence="2" key="1">
    <citation type="submission" date="2015-07" db="EMBL/GenBank/DDBJ databases">
        <title>Genome Of Nitrogen-Fixing Cyanobacterium Nostoc piscinale CENA21 From Solimoes/Amazon River Floodplain Sediments And Comparative Genomics To Uncover Biosynthetic Natural Products Potential.</title>
        <authorList>
            <person name="Leao T.F."/>
            <person name="Leao P.N."/>
            <person name="Guimaraes P.I."/>
            <person name="de Melo A.G.C."/>
            <person name="Ramos R.T.J."/>
            <person name="Silva A."/>
            <person name="Fiore M.F."/>
            <person name="Schneider M.P.C."/>
        </authorList>
    </citation>
    <scope>NUCLEOTIDE SEQUENCE [LARGE SCALE GENOMIC DNA]</scope>
    <source>
        <strain evidence="2">CENA21</strain>
    </source>
</reference>
<evidence type="ECO:0000313" key="1">
    <source>
        <dbReference type="EMBL" id="ALF53817.1"/>
    </source>
</evidence>
<protein>
    <submittedName>
        <fullName evidence="1">Uncharacterized protein</fullName>
    </submittedName>
</protein>
<dbReference type="AlphaFoldDB" id="A0A0M3V5K3"/>
<accession>A0A0M3V5K3</accession>
<gene>
    <name evidence="1" type="ORF">ACX27_14725</name>
</gene>
<sequence length="104" mass="9848">MAGPANRPLPAGVGLPGGLLLGGAIGGTGSAKVTGAGVIVGSNADEPRVPALEFGVGGGLALDGLGVWVGDFVVGVGCSHAGLRFVILGSEGSAVGGRCLNKSR</sequence>
<reference evidence="1 2" key="2">
    <citation type="journal article" date="2016" name="Genome Announc.">
        <title>Draft Genome Sequence of the N2-Fixing Cyanobacterium Nostoc piscinale CENA21, Isolated from the Brazilian Amazon Floodplain.</title>
        <authorList>
            <person name="Leao T."/>
            <person name="Guimaraes P.I."/>
            <person name="de Melo A.G."/>
            <person name="Ramos R.T."/>
            <person name="Leao P.N."/>
            <person name="Silva A."/>
            <person name="Fiore M.F."/>
            <person name="Schneider M.P."/>
        </authorList>
    </citation>
    <scope>NUCLEOTIDE SEQUENCE [LARGE SCALE GENOMIC DNA]</scope>
    <source>
        <strain evidence="1 2">CENA21</strain>
    </source>
</reference>